<gene>
    <name evidence="1" type="ORF">K1T71_004564</name>
</gene>
<name>A0ACC1D7S1_9NEOP</name>
<proteinExistence type="predicted"/>
<dbReference type="EMBL" id="CM034393">
    <property type="protein sequence ID" value="KAJ0179973.1"/>
    <property type="molecule type" value="Genomic_DNA"/>
</dbReference>
<sequence>MAAVKTSDELAKDENVENSEEEEINGLEEAETKDPAKKKKKKKKKKKTENEIIGDEQTEVQHAKEKVQALSVDDNVAEGEEKKKKKKKNKNKSGKGAAMEQTDPPTIPVAELYPDGNFPEGQIMEHSIGEGIDERTAKDRFSSEEKRALDRLHQDIYQEIRQAAEVHRQTRKYIRDWIKPGMSMIQICEELESTARRLIKEDGLKAGLAFPTGCSRNHCAAHYTPNTGDATVLEYDDVVKIDFGTHINGRIIDCAFTLHFNPRYDALVKGVQEATEAGIKASGVDVRLCDVGTAVQEVMESHEVELDGQMYQVKPIRNLNGHSIGPYRIHAGKTVPIVKGGETTRMEENEFYAIETFGSTGRGQVHDDMDCSHYMKNFDQQFVPLRLQSSKQLLNVINKNFGTLAFCKRWLERAGASRYAMALKDLCDKGVVDAYPPLCDVKGSYTAQFEHTILLRPTCKEVVSRGDDY</sequence>
<keyword evidence="2" id="KW-1185">Reference proteome</keyword>
<organism evidence="1 2">
    <name type="scientific">Dendrolimus kikuchii</name>
    <dbReference type="NCBI Taxonomy" id="765133"/>
    <lineage>
        <taxon>Eukaryota</taxon>
        <taxon>Metazoa</taxon>
        <taxon>Ecdysozoa</taxon>
        <taxon>Arthropoda</taxon>
        <taxon>Hexapoda</taxon>
        <taxon>Insecta</taxon>
        <taxon>Pterygota</taxon>
        <taxon>Neoptera</taxon>
        <taxon>Endopterygota</taxon>
        <taxon>Lepidoptera</taxon>
        <taxon>Glossata</taxon>
        <taxon>Ditrysia</taxon>
        <taxon>Bombycoidea</taxon>
        <taxon>Lasiocampidae</taxon>
        <taxon>Dendrolimus</taxon>
    </lineage>
</organism>
<dbReference type="Proteomes" id="UP000824533">
    <property type="component" value="Linkage Group LG07"/>
</dbReference>
<accession>A0ACC1D7S1</accession>
<protein>
    <submittedName>
        <fullName evidence="1">Uncharacterized protein</fullName>
    </submittedName>
</protein>
<reference evidence="1 2" key="1">
    <citation type="journal article" date="2021" name="Front. Genet.">
        <title>Chromosome-Level Genome Assembly Reveals Significant Gene Expansion in the Toll and IMD Signaling Pathways of Dendrolimus kikuchii.</title>
        <authorList>
            <person name="Zhou J."/>
            <person name="Wu P."/>
            <person name="Xiong Z."/>
            <person name="Liu N."/>
            <person name="Zhao N."/>
            <person name="Ji M."/>
            <person name="Qiu Y."/>
            <person name="Yang B."/>
        </authorList>
    </citation>
    <scope>NUCLEOTIDE SEQUENCE [LARGE SCALE GENOMIC DNA]</scope>
    <source>
        <strain evidence="1">Ann1</strain>
    </source>
</reference>
<comment type="caution">
    <text evidence="1">The sequence shown here is derived from an EMBL/GenBank/DDBJ whole genome shotgun (WGS) entry which is preliminary data.</text>
</comment>
<evidence type="ECO:0000313" key="2">
    <source>
        <dbReference type="Proteomes" id="UP000824533"/>
    </source>
</evidence>
<evidence type="ECO:0000313" key="1">
    <source>
        <dbReference type="EMBL" id="KAJ0179973.1"/>
    </source>
</evidence>